<dbReference type="PANTHER" id="PTHR46173">
    <property type="entry name" value="CCA TRNA NUCLEOTIDYLTRANSFERASE 1, MITOCHONDRIAL"/>
    <property type="match status" value="1"/>
</dbReference>
<accession>A0ABS7AL62</accession>
<dbReference type="InterPro" id="IPR003607">
    <property type="entry name" value="HD/PDEase_dom"/>
</dbReference>
<feature type="domain" description="tRNA nucleotidyltransferase/poly(A) polymerase RNA and SrmB- binding" evidence="11">
    <location>
        <begin position="173"/>
        <end position="229"/>
    </location>
</feature>
<evidence type="ECO:0000256" key="2">
    <source>
        <dbReference type="ARBA" id="ARBA00022679"/>
    </source>
</evidence>
<keyword evidence="8 9" id="KW-0694">RNA-binding</keyword>
<dbReference type="RefSeq" id="WP_219778727.1">
    <property type="nucleotide sequence ID" value="NZ_JAHXPT010000003.1"/>
</dbReference>
<dbReference type="Pfam" id="PF13735">
    <property type="entry name" value="tRNA_NucTran2_2"/>
    <property type="match status" value="1"/>
</dbReference>
<evidence type="ECO:0000256" key="5">
    <source>
        <dbReference type="ARBA" id="ARBA00022723"/>
    </source>
</evidence>
<evidence type="ECO:0000259" key="12">
    <source>
        <dbReference type="Pfam" id="PF13735"/>
    </source>
</evidence>
<feature type="domain" description="CCA-adding enzyme C-terminal" evidence="12">
    <location>
        <begin position="297"/>
        <end position="435"/>
    </location>
</feature>
<dbReference type="EMBL" id="JAHXPT010000003">
    <property type="protein sequence ID" value="MBW6409401.1"/>
    <property type="molecule type" value="Genomic_DNA"/>
</dbReference>
<reference evidence="13 14" key="1">
    <citation type="submission" date="2021-07" db="EMBL/GenBank/DDBJ databases">
        <title>Clostridium weizhouense sp. nov., an anaerobic bacterium isolated from activated sludge of Petroleum wastewater.</title>
        <authorList>
            <person name="Li Q."/>
        </authorList>
    </citation>
    <scope>NUCLEOTIDE SEQUENCE [LARGE SCALE GENOMIC DNA]</scope>
    <source>
        <strain evidence="13 14">YB-6</strain>
    </source>
</reference>
<dbReference type="InterPro" id="IPR002646">
    <property type="entry name" value="PolA_pol_head_dom"/>
</dbReference>
<comment type="caution">
    <text evidence="13">The sequence shown here is derived from an EMBL/GenBank/DDBJ whole genome shotgun (WGS) entry which is preliminary data.</text>
</comment>
<dbReference type="InterPro" id="IPR032828">
    <property type="entry name" value="PolyA_RNA-bd"/>
</dbReference>
<keyword evidence="3" id="KW-0819">tRNA processing</keyword>
<dbReference type="PANTHER" id="PTHR46173:SF1">
    <property type="entry name" value="CCA TRNA NUCLEOTIDYLTRANSFERASE 1, MITOCHONDRIAL"/>
    <property type="match status" value="1"/>
</dbReference>
<evidence type="ECO:0000256" key="7">
    <source>
        <dbReference type="ARBA" id="ARBA00022842"/>
    </source>
</evidence>
<keyword evidence="4" id="KW-0548">Nucleotidyltransferase</keyword>
<evidence type="ECO:0000259" key="10">
    <source>
        <dbReference type="Pfam" id="PF01743"/>
    </source>
</evidence>
<keyword evidence="5" id="KW-0479">Metal-binding</keyword>
<dbReference type="Pfam" id="PF12627">
    <property type="entry name" value="PolyA_pol_RNAbd"/>
    <property type="match status" value="1"/>
</dbReference>
<keyword evidence="14" id="KW-1185">Reference proteome</keyword>
<evidence type="ECO:0000256" key="3">
    <source>
        <dbReference type="ARBA" id="ARBA00022694"/>
    </source>
</evidence>
<dbReference type="Pfam" id="PF01743">
    <property type="entry name" value="PolyA_pol"/>
    <property type="match status" value="1"/>
</dbReference>
<name>A0ABS7AL62_9CLOT</name>
<dbReference type="Gene3D" id="1.10.3090.10">
    <property type="entry name" value="cca-adding enzyme, domain 2"/>
    <property type="match status" value="1"/>
</dbReference>
<dbReference type="Gene3D" id="1.10.246.80">
    <property type="match status" value="1"/>
</dbReference>
<dbReference type="CDD" id="cd00077">
    <property type="entry name" value="HDc"/>
    <property type="match status" value="1"/>
</dbReference>
<dbReference type="CDD" id="cd05398">
    <property type="entry name" value="NT_ClassII-CCAase"/>
    <property type="match status" value="1"/>
</dbReference>
<protein>
    <submittedName>
        <fullName evidence="13">HD domain-containing protein</fullName>
    </submittedName>
</protein>
<dbReference type="SUPFAM" id="SSF81301">
    <property type="entry name" value="Nucleotidyltransferase"/>
    <property type="match status" value="1"/>
</dbReference>
<evidence type="ECO:0000313" key="14">
    <source>
        <dbReference type="Proteomes" id="UP001519921"/>
    </source>
</evidence>
<proteinExistence type="inferred from homology"/>
<dbReference type="InterPro" id="IPR050264">
    <property type="entry name" value="Bact_CCA-adding_enz_type3_sf"/>
</dbReference>
<dbReference type="Gene3D" id="3.30.460.10">
    <property type="entry name" value="Beta Polymerase, domain 2"/>
    <property type="match status" value="1"/>
</dbReference>
<sequence length="446" mass="51565">MNLKINIPKNVKIILDKLMNNGYEAYIVGGCVRDSVLGKSPKDWDITTKAKPEEVINLFDNVILTGIKHGTVTVMIDKEGYEVTTYRIDGEYEDGRHPKKVEFVSDLREDLARRDFTINAMAYNPKNGLVDYFNGIDDLNKKIIKTVGEPKKRFCEDALRMLRAVRFSAQLKFSISNDVLLSIKELKSNINKVSKERIREEFNKILISNAEKIEILKETGLLQFIIPEFVKTYGFEQNNPYHIYNLYEHSLIATKEIDNELHLKLTMLLHDLGKLYTKTTDKNNISHFYKHAIESSNIAEKILKDLKYDNATIKQVVTLIKYHDCTLNTKLSVKKMLNRIGKDLFEDLIKVKRADILAQNPIYKKDRLLNLVKAKNELEKILEKNECFNLKDLRVNGKDLIEIGFSKGKEIGEVLSYLLNIVIENPELNNKQKLLIIVKNRFLNVN</sequence>
<dbReference type="Proteomes" id="UP001519921">
    <property type="component" value="Unassembled WGS sequence"/>
</dbReference>
<comment type="similarity">
    <text evidence="9">Belongs to the tRNA nucleotidyltransferase/poly(A) polymerase family.</text>
</comment>
<gene>
    <name evidence="13" type="ORF">KYD98_04800</name>
</gene>
<keyword evidence="6" id="KW-0547">Nucleotide-binding</keyword>
<evidence type="ECO:0000256" key="4">
    <source>
        <dbReference type="ARBA" id="ARBA00022695"/>
    </source>
</evidence>
<keyword evidence="2 9" id="KW-0808">Transferase</keyword>
<evidence type="ECO:0000313" key="13">
    <source>
        <dbReference type="EMBL" id="MBW6409401.1"/>
    </source>
</evidence>
<evidence type="ECO:0000256" key="9">
    <source>
        <dbReference type="RuleBase" id="RU003953"/>
    </source>
</evidence>
<evidence type="ECO:0000256" key="6">
    <source>
        <dbReference type="ARBA" id="ARBA00022741"/>
    </source>
</evidence>
<comment type="cofactor">
    <cofactor evidence="1">
        <name>Mg(2+)</name>
        <dbReference type="ChEBI" id="CHEBI:18420"/>
    </cofactor>
</comment>
<organism evidence="13 14">
    <name type="scientific">Clostridium weizhouense</name>
    <dbReference type="NCBI Taxonomy" id="2859781"/>
    <lineage>
        <taxon>Bacteria</taxon>
        <taxon>Bacillati</taxon>
        <taxon>Bacillota</taxon>
        <taxon>Clostridia</taxon>
        <taxon>Eubacteriales</taxon>
        <taxon>Clostridiaceae</taxon>
        <taxon>Clostridium</taxon>
    </lineage>
</organism>
<dbReference type="InterPro" id="IPR032810">
    <property type="entry name" value="CCA-adding_enz_C"/>
</dbReference>
<evidence type="ECO:0000256" key="8">
    <source>
        <dbReference type="ARBA" id="ARBA00022884"/>
    </source>
</evidence>
<feature type="domain" description="Poly A polymerase head" evidence="10">
    <location>
        <begin position="25"/>
        <end position="144"/>
    </location>
</feature>
<dbReference type="InterPro" id="IPR043519">
    <property type="entry name" value="NT_sf"/>
</dbReference>
<keyword evidence="7" id="KW-0460">Magnesium</keyword>
<dbReference type="SUPFAM" id="SSF81891">
    <property type="entry name" value="Poly A polymerase C-terminal region-like"/>
    <property type="match status" value="1"/>
</dbReference>
<evidence type="ECO:0000259" key="11">
    <source>
        <dbReference type="Pfam" id="PF12627"/>
    </source>
</evidence>
<evidence type="ECO:0000256" key="1">
    <source>
        <dbReference type="ARBA" id="ARBA00001946"/>
    </source>
</evidence>